<protein>
    <submittedName>
        <fullName evidence="1">Uncharacterized protein</fullName>
    </submittedName>
</protein>
<dbReference type="EMBL" id="KZ613856">
    <property type="protein sequence ID" value="PMD55024.1"/>
    <property type="molecule type" value="Genomic_DNA"/>
</dbReference>
<sequence>MTSEPQTAKALLLPADGTSIRIVDYDIKEKDDEDVVDSGMADFYDPIPDLKSWFSDAYQDRAMTAFHVDMRTRKNCDPIGRAFIKSEEPAACGQYCLYYTFSPALPTNKSCERIVGCLSPGQLFWRGNVVVVRYDYHLGLGHVYKDVEEVAIKAVEEVLRKAYKSHGLERVYEQNGQFL</sequence>
<dbReference type="Proteomes" id="UP000235371">
    <property type="component" value="Unassembled WGS sequence"/>
</dbReference>
<reference evidence="1 2" key="1">
    <citation type="submission" date="2016-04" db="EMBL/GenBank/DDBJ databases">
        <title>A degradative enzymes factory behind the ericoid mycorrhizal symbiosis.</title>
        <authorList>
            <consortium name="DOE Joint Genome Institute"/>
            <person name="Martino E."/>
            <person name="Morin E."/>
            <person name="Grelet G."/>
            <person name="Kuo A."/>
            <person name="Kohler A."/>
            <person name="Daghino S."/>
            <person name="Barry K."/>
            <person name="Choi C."/>
            <person name="Cichocki N."/>
            <person name="Clum A."/>
            <person name="Copeland A."/>
            <person name="Hainaut M."/>
            <person name="Haridas S."/>
            <person name="Labutti K."/>
            <person name="Lindquist E."/>
            <person name="Lipzen A."/>
            <person name="Khouja H.-R."/>
            <person name="Murat C."/>
            <person name="Ohm R."/>
            <person name="Olson A."/>
            <person name="Spatafora J."/>
            <person name="Veneault-Fourrey C."/>
            <person name="Henrissat B."/>
            <person name="Grigoriev I."/>
            <person name="Martin F."/>
            <person name="Perotto S."/>
        </authorList>
    </citation>
    <scope>NUCLEOTIDE SEQUENCE [LARGE SCALE GENOMIC DNA]</scope>
    <source>
        <strain evidence="1 2">E</strain>
    </source>
</reference>
<dbReference type="RefSeq" id="XP_024731928.1">
    <property type="nucleotide sequence ID" value="XM_024881132.1"/>
</dbReference>
<dbReference type="InParanoid" id="A0A2J6SW68"/>
<organism evidence="1 2">
    <name type="scientific">Hyaloscypha bicolor E</name>
    <dbReference type="NCBI Taxonomy" id="1095630"/>
    <lineage>
        <taxon>Eukaryota</taxon>
        <taxon>Fungi</taxon>
        <taxon>Dikarya</taxon>
        <taxon>Ascomycota</taxon>
        <taxon>Pezizomycotina</taxon>
        <taxon>Leotiomycetes</taxon>
        <taxon>Helotiales</taxon>
        <taxon>Hyaloscyphaceae</taxon>
        <taxon>Hyaloscypha</taxon>
        <taxon>Hyaloscypha bicolor</taxon>
    </lineage>
</organism>
<dbReference type="AlphaFoldDB" id="A0A2J6SW68"/>
<dbReference type="GeneID" id="36589209"/>
<keyword evidence="2" id="KW-1185">Reference proteome</keyword>
<dbReference type="OrthoDB" id="3507613at2759"/>
<feature type="non-terminal residue" evidence="1">
    <location>
        <position position="179"/>
    </location>
</feature>
<name>A0A2J6SW68_9HELO</name>
<evidence type="ECO:0000313" key="2">
    <source>
        <dbReference type="Proteomes" id="UP000235371"/>
    </source>
</evidence>
<gene>
    <name evidence="1" type="ORF">K444DRAFT_617457</name>
</gene>
<accession>A0A2J6SW68</accession>
<evidence type="ECO:0000313" key="1">
    <source>
        <dbReference type="EMBL" id="PMD55024.1"/>
    </source>
</evidence>
<proteinExistence type="predicted"/>